<protein>
    <submittedName>
        <fullName evidence="2">Uncharacterized protein</fullName>
    </submittedName>
</protein>
<keyword evidence="1" id="KW-0812">Transmembrane</keyword>
<keyword evidence="3" id="KW-1185">Reference proteome</keyword>
<dbReference type="OrthoDB" id="7188556at2"/>
<feature type="transmembrane region" description="Helical" evidence="1">
    <location>
        <begin position="54"/>
        <end position="72"/>
    </location>
</feature>
<evidence type="ECO:0000256" key="1">
    <source>
        <dbReference type="SAM" id="Phobius"/>
    </source>
</evidence>
<comment type="caution">
    <text evidence="2">The sequence shown here is derived from an EMBL/GenBank/DDBJ whole genome shotgun (WGS) entry which is preliminary data.</text>
</comment>
<dbReference type="AlphaFoldDB" id="A0A502CHB0"/>
<evidence type="ECO:0000313" key="3">
    <source>
        <dbReference type="Proteomes" id="UP000318413"/>
    </source>
</evidence>
<proteinExistence type="predicted"/>
<feature type="transmembrane region" description="Helical" evidence="1">
    <location>
        <begin position="79"/>
        <end position="97"/>
    </location>
</feature>
<feature type="transmembrane region" description="Helical" evidence="1">
    <location>
        <begin position="103"/>
        <end position="126"/>
    </location>
</feature>
<dbReference type="RefSeq" id="WP_140871869.1">
    <property type="nucleotide sequence ID" value="NZ_RCZK01000008.1"/>
</dbReference>
<name>A0A502CHB0_9SPHN</name>
<sequence>MTHIYVFNIALFAACGYAFWCGGSPERLTAAVFLIAAAASYARPDGALDRVQLSLLAIDVATLAGLVVIALMSNRFWPLYVSALQLLTLAIHGVKAYEPDLPYWMYVSANGKLAYPTLILLTIGVLRHRERVARSGVDRAWSSAISRNCLPEHRGLTLKL</sequence>
<accession>A0A502CHB0</accession>
<evidence type="ECO:0000313" key="2">
    <source>
        <dbReference type="EMBL" id="TPG11984.1"/>
    </source>
</evidence>
<dbReference type="Proteomes" id="UP000318413">
    <property type="component" value="Unassembled WGS sequence"/>
</dbReference>
<gene>
    <name evidence="2" type="ORF">EAH84_10885</name>
</gene>
<keyword evidence="1" id="KW-0472">Membrane</keyword>
<dbReference type="EMBL" id="RCZK01000008">
    <property type="protein sequence ID" value="TPG11984.1"/>
    <property type="molecule type" value="Genomic_DNA"/>
</dbReference>
<reference evidence="2 3" key="1">
    <citation type="journal article" date="2019" name="Environ. Microbiol.">
        <title>Species interactions and distinct microbial communities in high Arctic permafrost affected cryosols are associated with the CH4 and CO2 gas fluxes.</title>
        <authorList>
            <person name="Altshuler I."/>
            <person name="Hamel J."/>
            <person name="Turney S."/>
            <person name="Magnuson E."/>
            <person name="Levesque R."/>
            <person name="Greer C."/>
            <person name="Whyte L.G."/>
        </authorList>
    </citation>
    <scope>NUCLEOTIDE SEQUENCE [LARGE SCALE GENOMIC DNA]</scope>
    <source>
        <strain evidence="2 3">S5.1</strain>
    </source>
</reference>
<organism evidence="2 3">
    <name type="scientific">Sphingomonas oligophenolica</name>
    <dbReference type="NCBI Taxonomy" id="301154"/>
    <lineage>
        <taxon>Bacteria</taxon>
        <taxon>Pseudomonadati</taxon>
        <taxon>Pseudomonadota</taxon>
        <taxon>Alphaproteobacteria</taxon>
        <taxon>Sphingomonadales</taxon>
        <taxon>Sphingomonadaceae</taxon>
        <taxon>Sphingomonas</taxon>
    </lineage>
</organism>
<keyword evidence="1" id="KW-1133">Transmembrane helix</keyword>